<dbReference type="PANTHER" id="PTHR43606:SF2">
    <property type="entry name" value="ALKALINE PHOSPHATASE FAMILY PROTEIN (AFU_ORTHOLOGUE AFUA_5G03860)"/>
    <property type="match status" value="1"/>
</dbReference>
<dbReference type="InterPro" id="IPR052900">
    <property type="entry name" value="Phospholipid_Metab_Enz"/>
</dbReference>
<dbReference type="InterPro" id="IPR019546">
    <property type="entry name" value="TAT_signal_bac_arc"/>
</dbReference>
<evidence type="ECO:0000259" key="3">
    <source>
        <dbReference type="Pfam" id="PF16655"/>
    </source>
</evidence>
<evidence type="ECO:0000256" key="1">
    <source>
        <dbReference type="ARBA" id="ARBA00022729"/>
    </source>
</evidence>
<accession>A0ABS7EJ34</accession>
<keyword evidence="5" id="KW-1185">Reference proteome</keyword>
<keyword evidence="1" id="KW-0732">Signal</keyword>
<evidence type="ECO:0000313" key="5">
    <source>
        <dbReference type="Proteomes" id="UP001166251"/>
    </source>
</evidence>
<dbReference type="PANTHER" id="PTHR43606">
    <property type="entry name" value="PHOSPHATASE, PUTATIVE (AFU_ORTHOLOGUE AFUA_6G08710)-RELATED"/>
    <property type="match status" value="1"/>
</dbReference>
<dbReference type="PROSITE" id="PS51257">
    <property type="entry name" value="PROKAR_LIPOPROTEIN"/>
    <property type="match status" value="1"/>
</dbReference>
<dbReference type="SUPFAM" id="SSF56300">
    <property type="entry name" value="Metallo-dependent phosphatases"/>
    <property type="match status" value="1"/>
</dbReference>
<dbReference type="Pfam" id="PF16655">
    <property type="entry name" value="PhoD_N"/>
    <property type="match status" value="1"/>
</dbReference>
<feature type="domain" description="PhoD-like phosphatase metallophosphatase" evidence="2">
    <location>
        <begin position="142"/>
        <end position="553"/>
    </location>
</feature>
<reference evidence="4" key="1">
    <citation type="submission" date="2021-07" db="EMBL/GenBank/DDBJ databases">
        <title>Neiella marina sp. nov., isolated from the intestinal content of sea cucumber Apostichopus japonicus.</title>
        <authorList>
            <person name="Bai X."/>
        </authorList>
    </citation>
    <scope>NUCLEOTIDE SEQUENCE</scope>
    <source>
        <strain evidence="4">126</strain>
    </source>
</reference>
<protein>
    <submittedName>
        <fullName evidence="4">Alkaline phosphatase D family protein</fullName>
    </submittedName>
</protein>
<organism evidence="4 5">
    <name type="scientific">Neiella holothuriorum</name>
    <dbReference type="NCBI Taxonomy" id="2870530"/>
    <lineage>
        <taxon>Bacteria</taxon>
        <taxon>Pseudomonadati</taxon>
        <taxon>Pseudomonadota</taxon>
        <taxon>Gammaproteobacteria</taxon>
        <taxon>Alteromonadales</taxon>
        <taxon>Echinimonadaceae</taxon>
        <taxon>Neiella</taxon>
    </lineage>
</organism>
<dbReference type="NCBIfam" id="TIGR01409">
    <property type="entry name" value="TAT_signal_seq"/>
    <property type="match status" value="1"/>
</dbReference>
<evidence type="ECO:0000313" key="4">
    <source>
        <dbReference type="EMBL" id="MBW8192230.1"/>
    </source>
</evidence>
<dbReference type="Gene3D" id="2.60.40.380">
    <property type="entry name" value="Purple acid phosphatase-like, N-terminal"/>
    <property type="match status" value="1"/>
</dbReference>
<feature type="domain" description="Phospholipase D N-terminal" evidence="3">
    <location>
        <begin position="43"/>
        <end position="131"/>
    </location>
</feature>
<sequence length="584" mass="63224">MKKAWTRREFLVMSAIGAGSAVLSVGLSGCGSDNDGIRGAFNHGVASGDPAANAVILWTRVTPEKDGDVVVSWQVAEDDAFNQIVIDGSTTTTVERDYTVKVDAAGLSAGTTYYYRFKVRGLYSPVGQTKTLPVGVVEQVRFATVSCSNFPAGYFHVYGEIATRNDLDAVIHLGDYIYEYGADGYASDYAEAMDRVVQPTTELYQLSDYRQRYAQYRTDTNCQAAHAAHPFIVVWDDHEIANDIWRDGAENHDNTEGDFDERKLAALQAFFEWLPIRPVGNMAFDENIYRTFDYGELVVLHMLDTRVVGRDQQLDYADYIDSATGAIDADGFTAAVSDSNRTLLGATQLSWLQGQLTTSTAQWQVLGQQVLMGRMLLPAAIATQQLSIEQYAELGALAVLAQRAAAGDPTLTADELAYLSANADRLTADVQALLQLPSIPYNLDAWDGYAYEREVVLGTAMANQANLVVLSGDTHNAWANQLTDASGNVAGVEFATTSVSSPGMEEYLNIADDAAPATEAGLVQLVDGLKYCNINQRGYMVATFTESGASAEWTFVNSVKSTDYQVVAERAASMSATAGTATLG</sequence>
<dbReference type="RefSeq" id="WP_220104857.1">
    <property type="nucleotide sequence ID" value="NZ_JAHZSS010000020.1"/>
</dbReference>
<dbReference type="EMBL" id="JAHZSS010000020">
    <property type="protein sequence ID" value="MBW8192230.1"/>
    <property type="molecule type" value="Genomic_DNA"/>
</dbReference>
<dbReference type="Proteomes" id="UP001166251">
    <property type="component" value="Unassembled WGS sequence"/>
</dbReference>
<name>A0ABS7EJ34_9GAMM</name>
<dbReference type="CDD" id="cd07389">
    <property type="entry name" value="MPP_PhoD"/>
    <property type="match status" value="1"/>
</dbReference>
<gene>
    <name evidence="4" type="ORF">K0504_14430</name>
</gene>
<dbReference type="InterPro" id="IPR018946">
    <property type="entry name" value="PhoD-like_MPP"/>
</dbReference>
<dbReference type="Gene3D" id="3.60.21.70">
    <property type="entry name" value="PhoD-like phosphatase"/>
    <property type="match status" value="1"/>
</dbReference>
<dbReference type="InterPro" id="IPR029052">
    <property type="entry name" value="Metallo-depent_PP-like"/>
</dbReference>
<evidence type="ECO:0000259" key="2">
    <source>
        <dbReference type="Pfam" id="PF09423"/>
    </source>
</evidence>
<dbReference type="InterPro" id="IPR038607">
    <property type="entry name" value="PhoD-like_sf"/>
</dbReference>
<dbReference type="Pfam" id="PF09423">
    <property type="entry name" value="PhoD"/>
    <property type="match status" value="1"/>
</dbReference>
<dbReference type="InterPro" id="IPR032093">
    <property type="entry name" value="PhoD_N"/>
</dbReference>
<comment type="caution">
    <text evidence="4">The sequence shown here is derived from an EMBL/GenBank/DDBJ whole genome shotgun (WGS) entry which is preliminary data.</text>
</comment>
<proteinExistence type="predicted"/>